<dbReference type="HOGENOM" id="CLU_004416_4_1_1"/>
<proteinExistence type="predicted"/>
<organism evidence="1 2">
    <name type="scientific">Aedes aegypti</name>
    <name type="common">Yellowfever mosquito</name>
    <name type="synonym">Culex aegypti</name>
    <dbReference type="NCBI Taxonomy" id="7159"/>
    <lineage>
        <taxon>Eukaryota</taxon>
        <taxon>Metazoa</taxon>
        <taxon>Ecdysozoa</taxon>
        <taxon>Arthropoda</taxon>
        <taxon>Hexapoda</taxon>
        <taxon>Insecta</taxon>
        <taxon>Pterygota</taxon>
        <taxon>Neoptera</taxon>
        <taxon>Endopterygota</taxon>
        <taxon>Diptera</taxon>
        <taxon>Nematocera</taxon>
        <taxon>Culicoidea</taxon>
        <taxon>Culicidae</taxon>
        <taxon>Culicinae</taxon>
        <taxon>Aedini</taxon>
        <taxon>Aedes</taxon>
        <taxon>Stegomyia</taxon>
    </lineage>
</organism>
<dbReference type="eggNOG" id="ENOG502QYYT">
    <property type="taxonomic scope" value="Eukaryota"/>
</dbReference>
<gene>
    <name evidence="1" type="ORF">AaeL_AAEL006183</name>
</gene>
<protein>
    <submittedName>
        <fullName evidence="1">AAEL006183-PA</fullName>
    </submittedName>
</protein>
<evidence type="ECO:0000313" key="2">
    <source>
        <dbReference type="Proteomes" id="UP000682892"/>
    </source>
</evidence>
<dbReference type="Proteomes" id="UP000682892">
    <property type="component" value="Unassembled WGS sequence"/>
</dbReference>
<reference evidence="1" key="3">
    <citation type="submission" date="2012-09" db="EMBL/GenBank/DDBJ databases">
        <authorList>
            <consortium name="VectorBase"/>
        </authorList>
    </citation>
    <scope>NUCLEOTIDE SEQUENCE</scope>
    <source>
        <strain evidence="1">Liverpool</strain>
    </source>
</reference>
<dbReference type="OMA" id="LEMAYSP"/>
<dbReference type="EMBL" id="CH477378">
    <property type="protein sequence ID" value="EAT42268.1"/>
    <property type="molecule type" value="Genomic_DNA"/>
</dbReference>
<dbReference type="PaxDb" id="7159-AAEL006183-PA"/>
<name>Q177C4_AEDAE</name>
<evidence type="ECO:0000313" key="1">
    <source>
        <dbReference type="EMBL" id="EAT42268.1"/>
    </source>
</evidence>
<dbReference type="PANTHER" id="PTHR33053">
    <property type="entry name" value="PROTEIN, PUTATIVE-RELATED"/>
    <property type="match status" value="1"/>
</dbReference>
<accession>Q177C4</accession>
<reference evidence="1" key="1">
    <citation type="submission" date="2005-10" db="EMBL/GenBank/DDBJ databases">
        <authorList>
            <person name="Loftus B.J."/>
            <person name="Nene V.M."/>
            <person name="Hannick L.I."/>
            <person name="Bidwell S."/>
            <person name="Haas B."/>
            <person name="Amedeo P."/>
            <person name="Orvis J."/>
            <person name="Wortman J.R."/>
            <person name="White O.R."/>
            <person name="Salzberg S."/>
            <person name="Shumway M."/>
            <person name="Koo H."/>
            <person name="Zhao Y."/>
            <person name="Holmes M."/>
            <person name="Miller J."/>
            <person name="Schatz M."/>
            <person name="Pop M."/>
            <person name="Pai G."/>
            <person name="Utterback T."/>
            <person name="Rogers Y.-H."/>
            <person name="Kravitz S."/>
            <person name="Fraser C.M."/>
        </authorList>
    </citation>
    <scope>NUCLEOTIDE SEQUENCE</scope>
    <source>
        <strain evidence="1">Liverpool</strain>
    </source>
</reference>
<dbReference type="AlphaFoldDB" id="Q177C4"/>
<dbReference type="VEuPathDB" id="VectorBase:AAEL022442"/>
<sequence length="613" mass="70162">MSEYLSKQRLIKARKSGTYSRLLQRYRKRWKLALSTNLVSAIRNWSTEFHISQAAIKSLAGILNTHMNSNLPADARTIMKTPRNINITEMSNNGSYWHQGLENCLAKALEQLDRPLSISLNINIDGLPVHKSSTKNFWPILCKIHEYPGIPPMAVGIYYGTSKPKSATEFLTPFIDELLGILETGVIVNGHSVSVRIRCFICDSPARSFIKGVINFNGKHGCLKCTTKGKYSHTANTVVFSQTNAAARTDEKFRNKEYPEHQRSDTPLVRLPIDMIEDIIVSDALHLLELGVMRRLLNGWRTGSMTKRAKWSSTEKAEISEFLVKLRFPKEIHRRMRSLEFVSLWKGLEYRNFLNYVGLVLLKDHLPEKHYQHFLVLFCAVRISSTEAYKKLLPVAKDLFVDFIQDYKNLYGIDYLTSNVHNLSHVVDEVCRFGSLPTLSAYPFENYLHSIKKMLHAGPLPLNQIANRLTELINSQTPITLKTAFQANERSVRSVEKTETKVTVTLTDFVVNTNFEDKWMLTQDLSIICFKDIVKDCFSWKMAGNALLNKFDFFVKPFKSSFIHIYAASAEKHNFSKQNAYGIESILCKLVAIKRKKEIVFIPLIHTLNQENS</sequence>
<dbReference type="PANTHER" id="PTHR33053:SF9">
    <property type="entry name" value="AGAP000105-PA"/>
    <property type="match status" value="1"/>
</dbReference>
<dbReference type="PhylomeDB" id="Q177C4"/>
<reference evidence="1" key="2">
    <citation type="journal article" date="2007" name="Science">
        <title>Genome sequence of Aedes aegypti, a major arbovirus vector.</title>
        <authorList>
            <person name="Nene V."/>
            <person name="Wortman J.R."/>
            <person name="Lawson D."/>
            <person name="Haas B."/>
            <person name="Kodira C."/>
            <person name="Tu Z.J."/>
            <person name="Loftus B."/>
            <person name="Xi Z."/>
            <person name="Megy K."/>
            <person name="Grabherr M."/>
            <person name="Ren Q."/>
            <person name="Zdobnov E.M."/>
            <person name="Lobo N.F."/>
            <person name="Campbell K.S."/>
            <person name="Brown S.E."/>
            <person name="Bonaldo M.F."/>
            <person name="Zhu J."/>
            <person name="Sinkins S.P."/>
            <person name="Hogenkamp D.G."/>
            <person name="Amedeo P."/>
            <person name="Arensburger P."/>
            <person name="Atkinson P.W."/>
            <person name="Bidwell S."/>
            <person name="Biedler J."/>
            <person name="Birney E."/>
            <person name="Bruggner R.V."/>
            <person name="Costas J."/>
            <person name="Coy M.R."/>
            <person name="Crabtree J."/>
            <person name="Crawford M."/>
            <person name="Debruyn B."/>
            <person name="Decaprio D."/>
            <person name="Eiglmeier K."/>
            <person name="Eisenstadt E."/>
            <person name="El-Dorry H."/>
            <person name="Gelbart W.M."/>
            <person name="Gomes S.L."/>
            <person name="Hammond M."/>
            <person name="Hannick L.I."/>
            <person name="Hogan J.R."/>
            <person name="Holmes M.H."/>
            <person name="Jaffe D."/>
            <person name="Johnston J.S."/>
            <person name="Kennedy R.C."/>
            <person name="Koo H."/>
            <person name="Kravitz S."/>
            <person name="Kriventseva E.V."/>
            <person name="Kulp D."/>
            <person name="Labutti K."/>
            <person name="Lee E."/>
            <person name="Li S."/>
            <person name="Lovin D.D."/>
            <person name="Mao C."/>
            <person name="Mauceli E."/>
            <person name="Menck C.F."/>
            <person name="Miller J.R."/>
            <person name="Montgomery P."/>
            <person name="Mori A."/>
            <person name="Nascimento A.L."/>
            <person name="Naveira H.F."/>
            <person name="Nusbaum C."/>
            <person name="O'leary S."/>
            <person name="Orvis J."/>
            <person name="Pertea M."/>
            <person name="Quesneville H."/>
            <person name="Reidenbach K.R."/>
            <person name="Rogers Y.H."/>
            <person name="Roth C.W."/>
            <person name="Schneider J.R."/>
            <person name="Schatz M."/>
            <person name="Shumway M."/>
            <person name="Stanke M."/>
            <person name="Stinson E.O."/>
            <person name="Tubio J.M."/>
            <person name="Vanzee J.P."/>
            <person name="Verjovski-Almeida S."/>
            <person name="Werner D."/>
            <person name="White O."/>
            <person name="Wyder S."/>
            <person name="Zeng Q."/>
            <person name="Zhao Q."/>
            <person name="Zhao Y."/>
            <person name="Hill C.A."/>
            <person name="Raikhel A.S."/>
            <person name="Soares M.B."/>
            <person name="Knudson D.L."/>
            <person name="Lee N.H."/>
            <person name="Galagan J."/>
            <person name="Salzberg S.L."/>
            <person name="Paulsen I.T."/>
            <person name="Dimopoulos G."/>
            <person name="Collins F.H."/>
            <person name="Birren B."/>
            <person name="Fraser-Liggett C.M."/>
            <person name="Severson D.W."/>
        </authorList>
    </citation>
    <scope>NUCLEOTIDE SEQUENCE [LARGE SCALE GENOMIC DNA]</scope>
    <source>
        <strain evidence="1">Liverpool</strain>
    </source>
</reference>